<dbReference type="Proteomes" id="UP000289775">
    <property type="component" value="Unassembled WGS sequence"/>
</dbReference>
<dbReference type="OrthoDB" id="1190115at2"/>
<dbReference type="EMBL" id="JUIW01000008">
    <property type="protein sequence ID" value="RYJ42038.1"/>
    <property type="molecule type" value="Genomic_DNA"/>
</dbReference>
<organism evidence="2 3">
    <name type="scientific">Flavobacterium beibuense</name>
    <dbReference type="NCBI Taxonomy" id="657326"/>
    <lineage>
        <taxon>Bacteria</taxon>
        <taxon>Pseudomonadati</taxon>
        <taxon>Bacteroidota</taxon>
        <taxon>Flavobacteriia</taxon>
        <taxon>Flavobacteriales</taxon>
        <taxon>Flavobacteriaceae</taxon>
        <taxon>Flavobacterium</taxon>
    </lineage>
</organism>
<keyword evidence="3" id="KW-1185">Reference proteome</keyword>
<name>A0A444W8U9_9FLAO</name>
<keyword evidence="1" id="KW-0812">Transmembrane</keyword>
<dbReference type="RefSeq" id="WP_129751545.1">
    <property type="nucleotide sequence ID" value="NZ_JUIW01000008.1"/>
</dbReference>
<evidence type="ECO:0000313" key="2">
    <source>
        <dbReference type="EMBL" id="RYJ42038.1"/>
    </source>
</evidence>
<protein>
    <submittedName>
        <fullName evidence="2">Uncharacterized protein</fullName>
    </submittedName>
</protein>
<evidence type="ECO:0000313" key="3">
    <source>
        <dbReference type="Proteomes" id="UP000289775"/>
    </source>
</evidence>
<comment type="caution">
    <text evidence="2">The sequence shown here is derived from an EMBL/GenBank/DDBJ whole genome shotgun (WGS) entry which is preliminary data.</text>
</comment>
<dbReference type="AlphaFoldDB" id="A0A444W8U9"/>
<reference evidence="2 3" key="1">
    <citation type="submission" date="2014-12" db="EMBL/GenBank/DDBJ databases">
        <title>Genome sequence of Flavobacterium beibuense RSKm HC5.</title>
        <authorList>
            <person name="Kim J.F."/>
            <person name="Song J.Y."/>
            <person name="Kwak M.-J."/>
            <person name="Lee S.-W."/>
        </authorList>
    </citation>
    <scope>NUCLEOTIDE SEQUENCE [LARGE SCALE GENOMIC DNA]</scope>
    <source>
        <strain evidence="2 3">RSKm HC5</strain>
    </source>
</reference>
<gene>
    <name evidence="2" type="ORF">NU09_2442</name>
</gene>
<keyword evidence="1" id="KW-1133">Transmembrane helix</keyword>
<sequence length="112" mass="13023">MDLLKKIRSATLIEALVATVLIIIVFVVASLVLNNILFNAFSRNMQPAETRMSELEYLSQHNQIKLPYREDFKHWSIELDTERINDKVWLTSKAVNKNNSKTISKTRLYAEQ</sequence>
<accession>A0A444W8U9</accession>
<keyword evidence="1" id="KW-0472">Membrane</keyword>
<feature type="transmembrane region" description="Helical" evidence="1">
    <location>
        <begin position="12"/>
        <end position="33"/>
    </location>
</feature>
<evidence type="ECO:0000256" key="1">
    <source>
        <dbReference type="SAM" id="Phobius"/>
    </source>
</evidence>
<proteinExistence type="predicted"/>